<protein>
    <submittedName>
        <fullName evidence="1">Uncharacterized protein</fullName>
    </submittedName>
</protein>
<keyword evidence="2" id="KW-1185">Reference proteome</keyword>
<reference evidence="2" key="1">
    <citation type="journal article" date="2019" name="Int. J. Syst. Evol. Microbiol.">
        <title>The Global Catalogue of Microorganisms (GCM) 10K type strain sequencing project: providing services to taxonomists for standard genome sequencing and annotation.</title>
        <authorList>
            <consortium name="The Broad Institute Genomics Platform"/>
            <consortium name="The Broad Institute Genome Sequencing Center for Infectious Disease"/>
            <person name="Wu L."/>
            <person name="Ma J."/>
        </authorList>
    </citation>
    <scope>NUCLEOTIDE SEQUENCE [LARGE SCALE GENOMIC DNA]</scope>
    <source>
        <strain evidence="2">CGMCC 1.12942</strain>
    </source>
</reference>
<dbReference type="RefSeq" id="WP_379863438.1">
    <property type="nucleotide sequence ID" value="NZ_JBHTBW010000006.1"/>
</dbReference>
<comment type="caution">
    <text evidence="1">The sequence shown here is derived from an EMBL/GenBank/DDBJ whole genome shotgun (WGS) entry which is preliminary data.</text>
</comment>
<dbReference type="Proteomes" id="UP001596500">
    <property type="component" value="Unassembled WGS sequence"/>
</dbReference>
<gene>
    <name evidence="1" type="ORF">ACFQNG_03440</name>
</gene>
<organism evidence="1 2">
    <name type="scientific">Laceyella putida</name>
    <dbReference type="NCBI Taxonomy" id="110101"/>
    <lineage>
        <taxon>Bacteria</taxon>
        <taxon>Bacillati</taxon>
        <taxon>Bacillota</taxon>
        <taxon>Bacilli</taxon>
        <taxon>Bacillales</taxon>
        <taxon>Thermoactinomycetaceae</taxon>
        <taxon>Laceyella</taxon>
    </lineage>
</organism>
<name>A0ABW2RGV3_9BACL</name>
<dbReference type="EMBL" id="JBHTBW010000006">
    <property type="protein sequence ID" value="MFC7440218.1"/>
    <property type="molecule type" value="Genomic_DNA"/>
</dbReference>
<sequence>MPDTFSFSNQADRKYAIVKMDAIPSCTGEPNYHDEYYFVFETKLLEKTKLVSGEDIEPSIVNVDIVHHKCLPLFKKGVYQADKLLYQGGRMRVNAFIEIEEITSAYDTKYIAVLKDQLVQRGESKRITMQKVLLLQVNKGEQGQLDNCELVKYAAQFESAIAYQEGKRRINRYYETFFYLDHLLKEKGNEKDKEYIERVLEMVRSEKEHEEKRDLERLHRYEELRRSL</sequence>
<evidence type="ECO:0000313" key="2">
    <source>
        <dbReference type="Proteomes" id="UP001596500"/>
    </source>
</evidence>
<evidence type="ECO:0000313" key="1">
    <source>
        <dbReference type="EMBL" id="MFC7440218.1"/>
    </source>
</evidence>
<proteinExistence type="predicted"/>
<accession>A0ABW2RGV3</accession>